<evidence type="ECO:0000256" key="2">
    <source>
        <dbReference type="SAM" id="MobiDB-lite"/>
    </source>
</evidence>
<gene>
    <name evidence="5" type="ORF">g.17564</name>
</gene>
<reference evidence="5" key="1">
    <citation type="submission" date="2015-11" db="EMBL/GenBank/DDBJ databases">
        <title>De novo transcriptome assembly of four potential Pierce s Disease insect vectors from Arizona vineyards.</title>
        <authorList>
            <person name="Tassone E.E."/>
        </authorList>
    </citation>
    <scope>NUCLEOTIDE SEQUENCE</scope>
</reference>
<dbReference type="GO" id="GO:0005737">
    <property type="term" value="C:cytoplasm"/>
    <property type="evidence" value="ECO:0007669"/>
    <property type="project" value="TreeGrafter"/>
</dbReference>
<organism evidence="5">
    <name type="scientific">Cuerna arida</name>
    <dbReference type="NCBI Taxonomy" id="1464854"/>
    <lineage>
        <taxon>Eukaryota</taxon>
        <taxon>Metazoa</taxon>
        <taxon>Ecdysozoa</taxon>
        <taxon>Arthropoda</taxon>
        <taxon>Hexapoda</taxon>
        <taxon>Insecta</taxon>
        <taxon>Pterygota</taxon>
        <taxon>Neoptera</taxon>
        <taxon>Paraneoptera</taxon>
        <taxon>Hemiptera</taxon>
        <taxon>Auchenorrhyncha</taxon>
        <taxon>Membracoidea</taxon>
        <taxon>Cicadellidae</taxon>
        <taxon>Cicadellinae</taxon>
        <taxon>Proconiini</taxon>
        <taxon>Cuerna</taxon>
    </lineage>
</organism>
<feature type="non-terminal residue" evidence="5">
    <location>
        <position position="235"/>
    </location>
</feature>
<dbReference type="InterPro" id="IPR025934">
    <property type="entry name" value="NudC_N_dom"/>
</dbReference>
<dbReference type="GO" id="GO:0006457">
    <property type="term" value="P:protein folding"/>
    <property type="evidence" value="ECO:0007669"/>
    <property type="project" value="TreeGrafter"/>
</dbReference>
<evidence type="ECO:0000256" key="1">
    <source>
        <dbReference type="ARBA" id="ARBA00023054"/>
    </source>
</evidence>
<evidence type="ECO:0000259" key="4">
    <source>
        <dbReference type="Pfam" id="PF16273"/>
    </source>
</evidence>
<dbReference type="Pfam" id="PF16273">
    <property type="entry name" value="NuDC"/>
    <property type="match status" value="1"/>
</dbReference>
<protein>
    <recommendedName>
        <fullName evidence="6">Nuclear migration protein nudC</fullName>
    </recommendedName>
</protein>
<feature type="domain" description="NudC N-terminal" evidence="3">
    <location>
        <begin position="60"/>
        <end position="112"/>
    </location>
</feature>
<dbReference type="AlphaFoldDB" id="A0A1B6GUX9"/>
<feature type="compositionally biased region" description="Acidic residues" evidence="2">
    <location>
        <begin position="197"/>
        <end position="206"/>
    </location>
</feature>
<feature type="domain" description="Nuclear migration protein nudC" evidence="4">
    <location>
        <begin position="149"/>
        <end position="209"/>
    </location>
</feature>
<dbReference type="Pfam" id="PF14050">
    <property type="entry name" value="Nudc_N"/>
    <property type="match status" value="1"/>
</dbReference>
<dbReference type="PANTHER" id="PTHR12356:SF3">
    <property type="entry name" value="NUCLEAR MIGRATION PROTEIN NUDC"/>
    <property type="match status" value="1"/>
</dbReference>
<evidence type="ECO:0000313" key="5">
    <source>
        <dbReference type="EMBL" id="JAS66248.1"/>
    </source>
</evidence>
<feature type="compositionally biased region" description="Basic and acidic residues" evidence="2">
    <location>
        <begin position="169"/>
        <end position="180"/>
    </location>
</feature>
<dbReference type="EMBL" id="GECZ01003521">
    <property type="protein sequence ID" value="JAS66248.1"/>
    <property type="molecule type" value="Transcribed_RNA"/>
</dbReference>
<keyword evidence="1" id="KW-0175">Coiled coil</keyword>
<sequence>LNNSLSVKCSDIFHHNSCLIELSRVVDFYFIFQIRKFRPTYLLAVANIVINMPTKDPEQFDGVLLAMAQQHEGVSELLDTIFSFLARKTDFYTGAGESAAENMVMSKFKKHQSQAVEALAKKKRESEEADRKRKEKIAKAKEEEQNLGKQKQESKIVELTDEQAAQLQKELDAEKQKQEQGDPQPVPTETKKSGDSKEEDDEEEDEKEKGKIKPNSGNGCDLPNYRWIQTLSEIE</sequence>
<proteinExistence type="predicted"/>
<name>A0A1B6GUX9_9HEMI</name>
<feature type="compositionally biased region" description="Basic and acidic residues" evidence="2">
    <location>
        <begin position="124"/>
        <end position="158"/>
    </location>
</feature>
<dbReference type="InterPro" id="IPR032572">
    <property type="entry name" value="NuDC"/>
</dbReference>
<feature type="non-terminal residue" evidence="5">
    <location>
        <position position="1"/>
    </location>
</feature>
<evidence type="ECO:0000259" key="3">
    <source>
        <dbReference type="Pfam" id="PF14050"/>
    </source>
</evidence>
<dbReference type="GO" id="GO:0051082">
    <property type="term" value="F:unfolded protein binding"/>
    <property type="evidence" value="ECO:0007669"/>
    <property type="project" value="TreeGrafter"/>
</dbReference>
<feature type="region of interest" description="Disordered" evidence="2">
    <location>
        <begin position="116"/>
        <end position="235"/>
    </location>
</feature>
<dbReference type="InterPro" id="IPR037898">
    <property type="entry name" value="NudC_fam"/>
</dbReference>
<evidence type="ECO:0008006" key="6">
    <source>
        <dbReference type="Google" id="ProtNLM"/>
    </source>
</evidence>
<dbReference type="PANTHER" id="PTHR12356">
    <property type="entry name" value="NUCLEAR MOVEMENT PROTEIN NUDC"/>
    <property type="match status" value="1"/>
</dbReference>
<accession>A0A1B6GUX9</accession>